<dbReference type="InterPro" id="IPR032466">
    <property type="entry name" value="Metal_Hydrolase"/>
</dbReference>
<dbReference type="SUPFAM" id="SSF51556">
    <property type="entry name" value="Metallo-dependent hydrolases"/>
    <property type="match status" value="1"/>
</dbReference>
<evidence type="ECO:0000313" key="8">
    <source>
        <dbReference type="Proteomes" id="UP000245698"/>
    </source>
</evidence>
<protein>
    <submittedName>
        <fullName evidence="7">D-hydantoinase</fullName>
        <ecNumber evidence="7">3.5.2.-</ecNumber>
    </submittedName>
</protein>
<dbReference type="GO" id="GO:0005829">
    <property type="term" value="C:cytosol"/>
    <property type="evidence" value="ECO:0007669"/>
    <property type="project" value="TreeGrafter"/>
</dbReference>
<organism evidence="7 8">
    <name type="scientific">Mesorhizobium delmotii</name>
    <dbReference type="NCBI Taxonomy" id="1631247"/>
    <lineage>
        <taxon>Bacteria</taxon>
        <taxon>Pseudomonadati</taxon>
        <taxon>Pseudomonadota</taxon>
        <taxon>Alphaproteobacteria</taxon>
        <taxon>Hyphomicrobiales</taxon>
        <taxon>Phyllobacteriaceae</taxon>
        <taxon>Mesorhizobium</taxon>
    </lineage>
</organism>
<evidence type="ECO:0000313" key="7">
    <source>
        <dbReference type="EMBL" id="SJM34459.1"/>
    </source>
</evidence>
<dbReference type="FunFam" id="3.20.20.140:FF:000174">
    <property type="entry name" value="Dihydropyrimidinase-related protein 2"/>
    <property type="match status" value="1"/>
</dbReference>
<name>A0A2P9ATH0_9HYPH</name>
<evidence type="ECO:0000259" key="6">
    <source>
        <dbReference type="Pfam" id="PF01979"/>
    </source>
</evidence>
<dbReference type="Gene3D" id="3.20.20.140">
    <property type="entry name" value="Metal-dependent hydrolases"/>
    <property type="match status" value="1"/>
</dbReference>
<dbReference type="CDD" id="cd01314">
    <property type="entry name" value="D-HYD"/>
    <property type="match status" value="1"/>
</dbReference>
<sequence length="468" mass="51441">MQNRFDLVIRGGTVVTTADVGKYDVGVRDGRIVALAEHLGDAERVVDATGRLVMPGGVDTHCHIEEPPEGGPTISGTFETETASAITGGTTSMVSFAIQEPGRSMRAVIDDYRRRAAASRIDYGFHMIVTRATDELLGELPSLIAEGNRSIKVFTTYEMFRIGDTDIVRLMEVARDNRALMCIHAENDDAIRYTTERLKREGKTAVKYHPASKPIEFEAEAIRRLSTYAEMVAAPAHFFHLSGGAAADEVRRGNQRNPMIFGETCPQYLVFTAEDLDRPGREGEKFVFSPAPRMKHDQEELWRHIRTGTISIISSDHAPFLSIGEDGKPLPGPRPFTSIPNGIPGIGARLPLIFSEGVAKGRISLEKFVAITASNPARLFGLAPRKGSIAIGADADLVVWDPEEVRVVRNSDFNHANDYSPYEGMTVQGWPQMTFVSGELAMKEGKVLRLRGEGRYLPAAPFRMPTLS</sequence>
<dbReference type="InterPro" id="IPR050378">
    <property type="entry name" value="Metallo-dep_Hydrolases_sf"/>
</dbReference>
<comment type="similarity">
    <text evidence="2">Belongs to the metallo-dependent hydrolases superfamily. Hydantoinase/dihydropyrimidinase family.</text>
</comment>
<keyword evidence="8" id="KW-1185">Reference proteome</keyword>
<gene>
    <name evidence="7" type="primary">hyuA</name>
    <name evidence="7" type="ORF">BQ8482_440013</name>
</gene>
<keyword evidence="3" id="KW-0479">Metal-binding</keyword>
<dbReference type="EMBL" id="FUIG01000053">
    <property type="protein sequence ID" value="SJM34459.1"/>
    <property type="molecule type" value="Genomic_DNA"/>
</dbReference>
<accession>A0A2P9ATH0</accession>
<dbReference type="PANTHER" id="PTHR11647">
    <property type="entry name" value="HYDRANTOINASE/DIHYDROPYRIMIDINASE FAMILY MEMBER"/>
    <property type="match status" value="1"/>
</dbReference>
<dbReference type="PANTHER" id="PTHR11647:SF1">
    <property type="entry name" value="COLLAPSIN RESPONSE MEDIATOR PROTEIN"/>
    <property type="match status" value="1"/>
</dbReference>
<dbReference type="Gene3D" id="2.30.40.10">
    <property type="entry name" value="Urease, subunit C, domain 1"/>
    <property type="match status" value="1"/>
</dbReference>
<evidence type="ECO:0000256" key="1">
    <source>
        <dbReference type="ARBA" id="ARBA00001947"/>
    </source>
</evidence>
<comment type="PTM">
    <text evidence="5">Carbamylation allows a single lysine to coordinate two divalent metal cations.</text>
</comment>
<dbReference type="SUPFAM" id="SSF51338">
    <property type="entry name" value="Composite domain of metallo-dependent hydrolases"/>
    <property type="match status" value="1"/>
</dbReference>
<evidence type="ECO:0000256" key="5">
    <source>
        <dbReference type="PIRSR" id="PIRSR611778-50"/>
    </source>
</evidence>
<dbReference type="Proteomes" id="UP000245698">
    <property type="component" value="Unassembled WGS sequence"/>
</dbReference>
<dbReference type="GO" id="GO:0046872">
    <property type="term" value="F:metal ion binding"/>
    <property type="evidence" value="ECO:0007669"/>
    <property type="project" value="UniProtKB-KW"/>
</dbReference>
<evidence type="ECO:0000256" key="4">
    <source>
        <dbReference type="ARBA" id="ARBA00022801"/>
    </source>
</evidence>
<dbReference type="RefSeq" id="WP_165848776.1">
    <property type="nucleotide sequence ID" value="NZ_FUIG01000053.1"/>
</dbReference>
<proteinExistence type="inferred from homology"/>
<dbReference type="EC" id="3.5.2.-" evidence="7"/>
<dbReference type="NCBIfam" id="TIGR02033">
    <property type="entry name" value="D-hydantoinase"/>
    <property type="match status" value="1"/>
</dbReference>
<dbReference type="InterPro" id="IPR011778">
    <property type="entry name" value="Hydantoinase/dihydroPyrase"/>
</dbReference>
<dbReference type="AlphaFoldDB" id="A0A2P9ATH0"/>
<dbReference type="InterPro" id="IPR011059">
    <property type="entry name" value="Metal-dep_hydrolase_composite"/>
</dbReference>
<dbReference type="Pfam" id="PF01979">
    <property type="entry name" value="Amidohydro_1"/>
    <property type="match status" value="1"/>
</dbReference>
<dbReference type="GO" id="GO:0016812">
    <property type="term" value="F:hydrolase activity, acting on carbon-nitrogen (but not peptide) bonds, in cyclic amides"/>
    <property type="evidence" value="ECO:0007669"/>
    <property type="project" value="TreeGrafter"/>
</dbReference>
<feature type="domain" description="Amidohydrolase-related" evidence="6">
    <location>
        <begin position="52"/>
        <end position="440"/>
    </location>
</feature>
<keyword evidence="4 7" id="KW-0378">Hydrolase</keyword>
<feature type="modified residue" description="N6-carboxylysine" evidence="5">
    <location>
        <position position="152"/>
    </location>
</feature>
<comment type="cofactor">
    <cofactor evidence="1">
        <name>Zn(2+)</name>
        <dbReference type="ChEBI" id="CHEBI:29105"/>
    </cofactor>
</comment>
<evidence type="ECO:0000256" key="2">
    <source>
        <dbReference type="ARBA" id="ARBA00008829"/>
    </source>
</evidence>
<evidence type="ECO:0000256" key="3">
    <source>
        <dbReference type="ARBA" id="ARBA00022723"/>
    </source>
</evidence>
<reference evidence="8" key="1">
    <citation type="submission" date="2016-12" db="EMBL/GenBank/DDBJ databases">
        <authorList>
            <person name="Brunel B."/>
        </authorList>
    </citation>
    <scope>NUCLEOTIDE SEQUENCE [LARGE SCALE GENOMIC DNA]</scope>
</reference>
<dbReference type="InterPro" id="IPR006680">
    <property type="entry name" value="Amidohydro-rel"/>
</dbReference>